<feature type="region of interest" description="Disordered" evidence="1">
    <location>
        <begin position="114"/>
        <end position="139"/>
    </location>
</feature>
<comment type="caution">
    <text evidence="2">The sequence shown here is derived from an EMBL/GenBank/DDBJ whole genome shotgun (WGS) entry which is preliminary data.</text>
</comment>
<gene>
    <name evidence="2" type="ORF">BCON_0040g00230</name>
</gene>
<protein>
    <submittedName>
        <fullName evidence="2">Uncharacterized protein</fullName>
    </submittedName>
</protein>
<dbReference type="Proteomes" id="UP000297527">
    <property type="component" value="Unassembled WGS sequence"/>
</dbReference>
<proteinExistence type="predicted"/>
<accession>A0A4Z1IL14</accession>
<name>A0A4Z1IL14_9HELO</name>
<feature type="compositionally biased region" description="Polar residues" evidence="1">
    <location>
        <begin position="497"/>
        <end position="506"/>
    </location>
</feature>
<evidence type="ECO:0000256" key="1">
    <source>
        <dbReference type="SAM" id="MobiDB-lite"/>
    </source>
</evidence>
<feature type="compositionally biased region" description="Acidic residues" evidence="1">
    <location>
        <begin position="114"/>
        <end position="124"/>
    </location>
</feature>
<feature type="region of interest" description="Disordered" evidence="1">
    <location>
        <begin position="469"/>
        <end position="520"/>
    </location>
</feature>
<organism evidence="2 3">
    <name type="scientific">Botryotinia convoluta</name>
    <dbReference type="NCBI Taxonomy" id="54673"/>
    <lineage>
        <taxon>Eukaryota</taxon>
        <taxon>Fungi</taxon>
        <taxon>Dikarya</taxon>
        <taxon>Ascomycota</taxon>
        <taxon>Pezizomycotina</taxon>
        <taxon>Leotiomycetes</taxon>
        <taxon>Helotiales</taxon>
        <taxon>Sclerotiniaceae</taxon>
        <taxon>Botryotinia</taxon>
    </lineage>
</organism>
<keyword evidence="3" id="KW-1185">Reference proteome</keyword>
<evidence type="ECO:0000313" key="3">
    <source>
        <dbReference type="Proteomes" id="UP000297527"/>
    </source>
</evidence>
<dbReference type="EMBL" id="PQXN01000040">
    <property type="protein sequence ID" value="TGO59880.1"/>
    <property type="molecule type" value="Genomic_DNA"/>
</dbReference>
<reference evidence="2 3" key="1">
    <citation type="submission" date="2017-12" db="EMBL/GenBank/DDBJ databases">
        <title>Comparative genomics of Botrytis spp.</title>
        <authorList>
            <person name="Valero-Jimenez C.A."/>
            <person name="Tapia P."/>
            <person name="Veloso J."/>
            <person name="Silva-Moreno E."/>
            <person name="Staats M."/>
            <person name="Valdes J.H."/>
            <person name="Van Kan J.A.L."/>
        </authorList>
    </citation>
    <scope>NUCLEOTIDE SEQUENCE [LARGE SCALE GENOMIC DNA]</scope>
    <source>
        <strain evidence="2 3">MUCL11595</strain>
    </source>
</reference>
<feature type="compositionally biased region" description="Polar residues" evidence="1">
    <location>
        <begin position="128"/>
        <end position="139"/>
    </location>
</feature>
<dbReference type="OrthoDB" id="3483554at2759"/>
<dbReference type="AlphaFoldDB" id="A0A4Z1IL14"/>
<sequence>MDLSSSSGSGTYKPDAMFMMLRVAMMSVALKTGRKNRQNCCLIGYLSTRFRFLVFEMGLPFNFEAGDVFGPVGIHYSPKEHADAAELNEGIDVPKYESMSDDSVHDTIQDEFDNENTEDEEDDGGAVASNNSFTSQVSTPLSATSENVLSVKSDAPDDHDYLCHLLSLEAKSFPTLVNMLHRDTDLGKERRDLIAKVIKEKYRKLKDSPRHNAKGPSKSYPANARELKLLLYGPKPTANDTRIREEDLRPWKVLPEHKLVFDISSRDPHRDYIEPGLAIRVFDNASVSQCNDPKDGFNAGSSDKPLYTALARMTELMNHGYWPNRSPTPFVSVTTHINFAEELMKRFIKRSAKKGLVGENFPGQLVIINTFAQIAAGFPLLRIKDEMAHYKVDSRYGPQSTYGDKSFYENEWIAPYCVVNSGIVKNYYWRDIIRWIRKNETDIWGWYRQVAVPDFQAHEKARQDKILKNTGPNKRAAPGDFDNQSINLDSDPAAQIEQDTNPSSAEQRWVVYETASDAST</sequence>
<evidence type="ECO:0000313" key="2">
    <source>
        <dbReference type="EMBL" id="TGO59880.1"/>
    </source>
</evidence>